<evidence type="ECO:0000259" key="1">
    <source>
        <dbReference type="Pfam" id="PF01757"/>
    </source>
</evidence>
<dbReference type="Proteomes" id="UP000462271">
    <property type="component" value="Unassembled WGS sequence"/>
</dbReference>
<dbReference type="InterPro" id="IPR050879">
    <property type="entry name" value="Acyltransferase_3"/>
</dbReference>
<dbReference type="PANTHER" id="PTHR23028">
    <property type="entry name" value="ACETYLTRANSFERASE"/>
    <property type="match status" value="1"/>
</dbReference>
<dbReference type="GO" id="GO:0016747">
    <property type="term" value="F:acyltransferase activity, transferring groups other than amino-acyl groups"/>
    <property type="evidence" value="ECO:0007669"/>
    <property type="project" value="InterPro"/>
</dbReference>
<dbReference type="GO" id="GO:0000271">
    <property type="term" value="P:polysaccharide biosynthetic process"/>
    <property type="evidence" value="ECO:0007669"/>
    <property type="project" value="TreeGrafter"/>
</dbReference>
<dbReference type="AlphaFoldDB" id="A0A478GPN9"/>
<comment type="caution">
    <text evidence="2">The sequence shown here is derived from an EMBL/GenBank/DDBJ whole genome shotgun (WGS) entry which is preliminary data.</text>
</comment>
<name>A0A478GPN9_ECOLX</name>
<organism evidence="2 3">
    <name type="scientific">Escherichia coli</name>
    <dbReference type="NCBI Taxonomy" id="562"/>
    <lineage>
        <taxon>Bacteria</taxon>
        <taxon>Pseudomonadati</taxon>
        <taxon>Pseudomonadota</taxon>
        <taxon>Gammaproteobacteria</taxon>
        <taxon>Enterobacterales</taxon>
        <taxon>Enterobacteriaceae</taxon>
        <taxon>Escherichia</taxon>
    </lineage>
</organism>
<accession>A0A478GPN9</accession>
<keyword evidence="2" id="KW-0808">Transferase</keyword>
<sequence>MNKRKTLFNIQALRFIAAAMVVLAHAELGQYGIGNIEILASLGGFGVIIFFIISGFIIPYVAYGGSQSEGEFKISAGNFFMRRVIRIIPVYALITALCVLSAFIVKHYISSPTPPIAYWWPETKISLQWYLESITFTHWHRDAILSIGWTLQLEFLFYTSFAFFIAIKLSRLEYIEILFLTISIVANILTYQNNSIIFEILPFMKTLARPEMVVFAMGMFMYRLYLLGAMLKKTIALTILTLFIPTFLLCEYFNITTNMGGEWHRPLIWGFFAFYGVWAALSLEGKIKPAKLIIFLGDASYSIYLTHGLITAWVSYMFVSFGLIDYSNVFLYIGIYFIISCALGSVIHMYIEKPIAEFLKRFV</sequence>
<dbReference type="Pfam" id="PF01757">
    <property type="entry name" value="Acyl_transf_3"/>
    <property type="match status" value="1"/>
</dbReference>
<gene>
    <name evidence="2" type="ORF">GQM21_25005</name>
</gene>
<reference evidence="2 3" key="1">
    <citation type="submission" date="2019-12" db="EMBL/GenBank/DDBJ databases">
        <title>Enteriobacteria Tanzani isolates_10432.</title>
        <authorList>
            <person name="Subbiah M."/>
            <person name="Call D."/>
        </authorList>
    </citation>
    <scope>NUCLEOTIDE SEQUENCE [LARGE SCALE GENOMIC DNA]</scope>
    <source>
        <strain evidence="2 3">10432wG8</strain>
    </source>
</reference>
<dbReference type="GO" id="GO:0016020">
    <property type="term" value="C:membrane"/>
    <property type="evidence" value="ECO:0007669"/>
    <property type="project" value="TreeGrafter"/>
</dbReference>
<protein>
    <submittedName>
        <fullName evidence="2">Acyltransferase family protein</fullName>
    </submittedName>
</protein>
<dbReference type="InterPro" id="IPR002656">
    <property type="entry name" value="Acyl_transf_3_dom"/>
</dbReference>
<dbReference type="EMBL" id="WTML01000209">
    <property type="protein sequence ID" value="MWL00378.1"/>
    <property type="molecule type" value="Genomic_DNA"/>
</dbReference>
<evidence type="ECO:0000313" key="3">
    <source>
        <dbReference type="Proteomes" id="UP000462271"/>
    </source>
</evidence>
<dbReference type="PANTHER" id="PTHR23028:SF131">
    <property type="entry name" value="BLR2367 PROTEIN"/>
    <property type="match status" value="1"/>
</dbReference>
<keyword evidence="2" id="KW-0012">Acyltransferase</keyword>
<dbReference type="RefSeq" id="WP_047668518.1">
    <property type="nucleotide sequence ID" value="NZ_BHZO01000096.1"/>
</dbReference>
<feature type="domain" description="Acyltransferase 3" evidence="1">
    <location>
        <begin position="9"/>
        <end position="347"/>
    </location>
</feature>
<evidence type="ECO:0000313" key="2">
    <source>
        <dbReference type="EMBL" id="MWL00378.1"/>
    </source>
</evidence>
<proteinExistence type="predicted"/>